<proteinExistence type="inferred from homology"/>
<evidence type="ECO:0000256" key="1">
    <source>
        <dbReference type="ARBA" id="ARBA00008814"/>
    </source>
</evidence>
<name>A0ABS4SA84_9BACI</name>
<evidence type="ECO:0000313" key="5">
    <source>
        <dbReference type="EMBL" id="MBP2257915.1"/>
    </source>
</evidence>
<evidence type="ECO:0000313" key="6">
    <source>
        <dbReference type="Proteomes" id="UP001519294"/>
    </source>
</evidence>
<feature type="chain" id="PRO_5045481668" evidence="3">
    <location>
        <begin position="20"/>
        <end position="328"/>
    </location>
</feature>
<dbReference type="PROSITE" id="PS50983">
    <property type="entry name" value="FE_B12_PBP"/>
    <property type="match status" value="1"/>
</dbReference>
<feature type="domain" description="Fe/B12 periplasmic-binding" evidence="4">
    <location>
        <begin position="69"/>
        <end position="325"/>
    </location>
</feature>
<evidence type="ECO:0000256" key="2">
    <source>
        <dbReference type="ARBA" id="ARBA00022729"/>
    </source>
</evidence>
<comment type="similarity">
    <text evidence="1">Belongs to the bacterial solute-binding protein 8 family.</text>
</comment>
<dbReference type="NCBIfam" id="NF038402">
    <property type="entry name" value="TroA_like"/>
    <property type="match status" value="1"/>
</dbReference>
<dbReference type="Proteomes" id="UP001519294">
    <property type="component" value="Unassembled WGS sequence"/>
</dbReference>
<reference evidence="5 6" key="1">
    <citation type="submission" date="2021-03" db="EMBL/GenBank/DDBJ databases">
        <title>Genomic Encyclopedia of Type Strains, Phase IV (KMG-IV): sequencing the most valuable type-strain genomes for metagenomic binning, comparative biology and taxonomic classification.</title>
        <authorList>
            <person name="Goeker M."/>
        </authorList>
    </citation>
    <scope>NUCLEOTIDE SEQUENCE [LARGE SCALE GENOMIC DNA]</scope>
    <source>
        <strain evidence="5 6">DSM 25790</strain>
    </source>
</reference>
<dbReference type="InterPro" id="IPR054828">
    <property type="entry name" value="Vit_B12_bind_prot"/>
</dbReference>
<dbReference type="PROSITE" id="PS51257">
    <property type="entry name" value="PROKAR_LIPOPROTEIN"/>
    <property type="match status" value="1"/>
</dbReference>
<protein>
    <submittedName>
        <fullName evidence="5">Iron complex transport system substrate-binding protein</fullName>
    </submittedName>
</protein>
<dbReference type="Gene3D" id="3.40.50.1980">
    <property type="entry name" value="Nitrogenase molybdenum iron protein domain"/>
    <property type="match status" value="2"/>
</dbReference>
<dbReference type="CDD" id="cd01143">
    <property type="entry name" value="YvrC"/>
    <property type="match status" value="1"/>
</dbReference>
<keyword evidence="2 3" id="KW-0732">Signal</keyword>
<keyword evidence="6" id="KW-1185">Reference proteome</keyword>
<gene>
    <name evidence="5" type="ORF">J2Z81_001885</name>
</gene>
<dbReference type="SUPFAM" id="SSF53807">
    <property type="entry name" value="Helical backbone' metal receptor"/>
    <property type="match status" value="1"/>
</dbReference>
<organism evidence="5 6">
    <name type="scientific">Virgibacillus alimentarius</name>
    <dbReference type="NCBI Taxonomy" id="698769"/>
    <lineage>
        <taxon>Bacteria</taxon>
        <taxon>Bacillati</taxon>
        <taxon>Bacillota</taxon>
        <taxon>Bacilli</taxon>
        <taxon>Bacillales</taxon>
        <taxon>Bacillaceae</taxon>
        <taxon>Virgibacillus</taxon>
    </lineage>
</organism>
<comment type="caution">
    <text evidence="5">The sequence shown here is derived from an EMBL/GenBank/DDBJ whole genome shotgun (WGS) entry which is preliminary data.</text>
</comment>
<evidence type="ECO:0000256" key="3">
    <source>
        <dbReference type="SAM" id="SignalP"/>
    </source>
</evidence>
<dbReference type="InterPro" id="IPR050902">
    <property type="entry name" value="ABC_Transporter_SBP"/>
</dbReference>
<dbReference type="PANTHER" id="PTHR30535">
    <property type="entry name" value="VITAMIN B12-BINDING PROTEIN"/>
    <property type="match status" value="1"/>
</dbReference>
<dbReference type="EMBL" id="JAGIKX010000016">
    <property type="protein sequence ID" value="MBP2257915.1"/>
    <property type="molecule type" value="Genomic_DNA"/>
</dbReference>
<sequence length="328" mass="36507">MKRVLSLLLMLFLSFGLFIGCSSEDTNNASEQNNVNSNQKQMADADTDFPITVKDALDNEITMEEEPEKIVSLMPSNTEISFALGLGDKIVGVSDHDNYPEEVDEINKIGGMELNVEKIISLQPDLVLAHESGAEYSKKALQQLRDADITVFVVTDAQSIESAYTSIKNIGTITGTEDKSDDMIKDMKEGFAEIQEKTEAIQDKDRQSVFMESSPEPEIFTAGKNTFWQELLTIIHADNAAKEQEGWVQLDPEAIVELNPDVILTTYGDYIDNPVDQVLDRDGWSNVTAIKEKQVFDIDADLVSRPGPRLVDGAKEMAKVVYPEIFEE</sequence>
<accession>A0ABS4SA84</accession>
<dbReference type="PANTHER" id="PTHR30535:SF34">
    <property type="entry name" value="MOLYBDATE-BINDING PROTEIN MOLA"/>
    <property type="match status" value="1"/>
</dbReference>
<evidence type="ECO:0000259" key="4">
    <source>
        <dbReference type="PROSITE" id="PS50983"/>
    </source>
</evidence>
<feature type="signal peptide" evidence="3">
    <location>
        <begin position="1"/>
        <end position="19"/>
    </location>
</feature>
<dbReference type="RefSeq" id="WP_029268190.1">
    <property type="nucleotide sequence ID" value="NZ_JAGIKX010000016.1"/>
</dbReference>
<dbReference type="Pfam" id="PF01497">
    <property type="entry name" value="Peripla_BP_2"/>
    <property type="match status" value="1"/>
</dbReference>
<dbReference type="InterPro" id="IPR002491">
    <property type="entry name" value="ABC_transptr_periplasmic_BD"/>
</dbReference>